<dbReference type="InterPro" id="IPR036249">
    <property type="entry name" value="Thioredoxin-like_sf"/>
</dbReference>
<keyword evidence="8 14" id="KW-0472">Membrane</keyword>
<evidence type="ECO:0000313" key="17">
    <source>
        <dbReference type="Proteomes" id="UP000472263"/>
    </source>
</evidence>
<dbReference type="Pfam" id="PF13848">
    <property type="entry name" value="Thioredoxin_6"/>
    <property type="match status" value="1"/>
</dbReference>
<keyword evidence="17" id="KW-1185">Reference proteome</keyword>
<keyword evidence="6" id="KW-0256">Endoplasmic reticulum</keyword>
<dbReference type="GO" id="GO:0003756">
    <property type="term" value="F:protein disulfide isomerase activity"/>
    <property type="evidence" value="ECO:0007669"/>
    <property type="project" value="UniProtKB-EC"/>
</dbReference>
<dbReference type="AlphaFoldDB" id="A0A667YSP6"/>
<comment type="function">
    <text evidence="13">Probable disulfide isomerase, which participates in the folding of proteins containing disulfide bonds. May act as a dithiol oxidase. Acts as a regulator of endoplasmic reticulum-mitochondria contact sites via its ability to regulate redox signals.</text>
</comment>
<dbReference type="GeneTree" id="ENSGT00930000151022"/>
<accession>A0A667YSP6</accession>
<dbReference type="PANTHER" id="PTHR46426:SF1">
    <property type="entry name" value="PROTEIN DISULFIDE-ISOMERASE TMX3"/>
    <property type="match status" value="1"/>
</dbReference>
<dbReference type="GO" id="GO:0005789">
    <property type="term" value="C:endoplasmic reticulum membrane"/>
    <property type="evidence" value="ECO:0007669"/>
    <property type="project" value="UniProtKB-SubCell"/>
</dbReference>
<keyword evidence="4 14" id="KW-0812">Transmembrane</keyword>
<evidence type="ECO:0000256" key="8">
    <source>
        <dbReference type="ARBA" id="ARBA00023136"/>
    </source>
</evidence>
<dbReference type="Proteomes" id="UP000472263">
    <property type="component" value="Chromosome 17"/>
</dbReference>
<dbReference type="FunFam" id="3.40.30.10:FF:000121">
    <property type="entry name" value="protein disulfide-isomerase TMX3 isoform X1"/>
    <property type="match status" value="1"/>
</dbReference>
<reference evidence="16" key="2">
    <citation type="submission" date="2025-08" db="UniProtKB">
        <authorList>
            <consortium name="Ensembl"/>
        </authorList>
    </citation>
    <scope>IDENTIFICATION</scope>
</reference>
<dbReference type="EC" id="5.3.4.1" evidence="3"/>
<keyword evidence="9" id="KW-1015">Disulfide bond</keyword>
<dbReference type="SUPFAM" id="SSF52833">
    <property type="entry name" value="Thioredoxin-like"/>
    <property type="match status" value="1"/>
</dbReference>
<evidence type="ECO:0000256" key="11">
    <source>
        <dbReference type="ARBA" id="ARBA00023235"/>
    </source>
</evidence>
<evidence type="ECO:0000256" key="3">
    <source>
        <dbReference type="ARBA" id="ARBA00012723"/>
    </source>
</evidence>
<feature type="transmembrane region" description="Helical" evidence="14">
    <location>
        <begin position="327"/>
        <end position="350"/>
    </location>
</feature>
<dbReference type="Ensembl" id="ENSMMDT00005027390.1">
    <property type="protein sequence ID" value="ENSMMDP00005026834.1"/>
    <property type="gene ID" value="ENSMMDG00005012765.1"/>
</dbReference>
<proteinExistence type="predicted"/>
<evidence type="ECO:0000256" key="1">
    <source>
        <dbReference type="ARBA" id="ARBA00001182"/>
    </source>
</evidence>
<dbReference type="Pfam" id="PF00085">
    <property type="entry name" value="Thioredoxin"/>
    <property type="match status" value="1"/>
</dbReference>
<dbReference type="GO" id="GO:0009986">
    <property type="term" value="C:cell surface"/>
    <property type="evidence" value="ECO:0007669"/>
    <property type="project" value="TreeGrafter"/>
</dbReference>
<dbReference type="InterPro" id="IPR052250">
    <property type="entry name" value="PDI_TMX3"/>
</dbReference>
<keyword evidence="7 14" id="KW-1133">Transmembrane helix</keyword>
<evidence type="ECO:0000256" key="6">
    <source>
        <dbReference type="ARBA" id="ARBA00022824"/>
    </source>
</evidence>
<evidence type="ECO:0000256" key="12">
    <source>
        <dbReference type="ARBA" id="ARBA00023284"/>
    </source>
</evidence>
<organism evidence="16 17">
    <name type="scientific">Myripristis murdjan</name>
    <name type="common">pinecone soldierfish</name>
    <dbReference type="NCBI Taxonomy" id="586833"/>
    <lineage>
        <taxon>Eukaryota</taxon>
        <taxon>Metazoa</taxon>
        <taxon>Chordata</taxon>
        <taxon>Craniata</taxon>
        <taxon>Vertebrata</taxon>
        <taxon>Euteleostomi</taxon>
        <taxon>Actinopterygii</taxon>
        <taxon>Neopterygii</taxon>
        <taxon>Teleostei</taxon>
        <taxon>Neoteleostei</taxon>
        <taxon>Acanthomorphata</taxon>
        <taxon>Holocentriformes</taxon>
        <taxon>Holocentridae</taxon>
        <taxon>Myripristis</taxon>
    </lineage>
</organism>
<feature type="domain" description="Thioredoxin" evidence="15">
    <location>
        <begin position="1"/>
        <end position="97"/>
    </location>
</feature>
<gene>
    <name evidence="16" type="primary">LOC115374950</name>
</gene>
<keyword evidence="11" id="KW-0413">Isomerase</keyword>
<evidence type="ECO:0000256" key="7">
    <source>
        <dbReference type="ARBA" id="ARBA00022989"/>
    </source>
</evidence>
<dbReference type="PANTHER" id="PTHR46426">
    <property type="entry name" value="PROTEIN DISULFIDE-ISOMERASE TMX3"/>
    <property type="match status" value="1"/>
</dbReference>
<reference evidence="16" key="1">
    <citation type="submission" date="2019-06" db="EMBL/GenBank/DDBJ databases">
        <authorList>
            <consortium name="Wellcome Sanger Institute Data Sharing"/>
        </authorList>
    </citation>
    <scope>NUCLEOTIDE SEQUENCE [LARGE SCALE GENOMIC DNA]</scope>
</reference>
<evidence type="ECO:0000256" key="10">
    <source>
        <dbReference type="ARBA" id="ARBA00023180"/>
    </source>
</evidence>
<evidence type="ECO:0000256" key="14">
    <source>
        <dbReference type="SAM" id="Phobius"/>
    </source>
</evidence>
<evidence type="ECO:0000256" key="9">
    <source>
        <dbReference type="ARBA" id="ARBA00023157"/>
    </source>
</evidence>
<comment type="catalytic activity">
    <reaction evidence="1">
        <text>Catalyzes the rearrangement of -S-S- bonds in proteins.</text>
        <dbReference type="EC" id="5.3.4.1"/>
    </reaction>
</comment>
<dbReference type="InterPro" id="IPR013766">
    <property type="entry name" value="Thioredoxin_domain"/>
</dbReference>
<keyword evidence="12" id="KW-0676">Redox-active center</keyword>
<reference evidence="16" key="3">
    <citation type="submission" date="2025-09" db="UniProtKB">
        <authorList>
            <consortium name="Ensembl"/>
        </authorList>
    </citation>
    <scope>IDENTIFICATION</scope>
</reference>
<evidence type="ECO:0000256" key="2">
    <source>
        <dbReference type="ARBA" id="ARBA00004389"/>
    </source>
</evidence>
<comment type="subcellular location">
    <subcellularLocation>
        <location evidence="2">Endoplasmic reticulum membrane</location>
        <topology evidence="2">Single-pass membrane protein</topology>
    </subcellularLocation>
</comment>
<evidence type="ECO:0000256" key="4">
    <source>
        <dbReference type="ARBA" id="ARBA00022692"/>
    </source>
</evidence>
<protein>
    <recommendedName>
        <fullName evidence="3">protein disulfide-isomerase</fullName>
        <ecNumber evidence="3">5.3.4.1</ecNumber>
    </recommendedName>
</protein>
<dbReference type="Gene3D" id="3.40.30.10">
    <property type="entry name" value="Glutaredoxin"/>
    <property type="match status" value="1"/>
</dbReference>
<evidence type="ECO:0000259" key="15">
    <source>
        <dbReference type="PROSITE" id="PS51352"/>
    </source>
</evidence>
<evidence type="ECO:0000256" key="5">
    <source>
        <dbReference type="ARBA" id="ARBA00022729"/>
    </source>
</evidence>
<dbReference type="InParanoid" id="A0A667YSP6"/>
<dbReference type="PROSITE" id="PS51352">
    <property type="entry name" value="THIOREDOXIN_2"/>
    <property type="match status" value="1"/>
</dbReference>
<name>A0A667YSP6_9TELE</name>
<keyword evidence="10" id="KW-0325">Glycoprotein</keyword>
<keyword evidence="5" id="KW-0732">Signal</keyword>
<evidence type="ECO:0000313" key="16">
    <source>
        <dbReference type="Ensembl" id="ENSMMDP00005026834.1"/>
    </source>
</evidence>
<sequence length="382" mass="42703">MDIKEPDDIWLIKFYAPWCTFCKQLDPVWHDVASELKSLGSLVNVGKADATAHSGLAKEFKVRGYPAILMLKNDVKYNYMGPRTKDGFLDFADRVAGPLVRALTSPQLFQHAMSRHDVLFLYIGASSTLKGEYMSAAEELIVHTYFFSATRDVLPKAVSLPPLPAVAVFKDGTLFTYNKERDGELKAWINRERFLTYFKIDSYTLYAMGETGKLVALALDCIHPSIIHHHPSSSIHPSSIIIHPSSIHLPCIDVNFHFGYMEGNAYVNGLVMGEVTMPALIVLNLSNDGYFLPLGVVETERHLLDFLDGCQGGNSVLQRKHTDSLCAPLVACFVVSFPLAIVSLLCFVCWKARLPVEEEEERSSEAPRGGQKIHIAFYLKFQ</sequence>
<evidence type="ECO:0000256" key="13">
    <source>
        <dbReference type="ARBA" id="ARBA00045246"/>
    </source>
</evidence>